<dbReference type="GO" id="GO:0051087">
    <property type="term" value="F:protein-folding chaperone binding"/>
    <property type="evidence" value="ECO:0007669"/>
    <property type="project" value="TreeGrafter"/>
</dbReference>
<dbReference type="FunFam" id="2.30.33.40:FF:000001">
    <property type="entry name" value="10 kDa chaperonin"/>
    <property type="match status" value="1"/>
</dbReference>
<protein>
    <submittedName>
        <fullName evidence="3">Co-chaperonin GroES</fullName>
    </submittedName>
</protein>
<dbReference type="GO" id="GO:0046872">
    <property type="term" value="F:metal ion binding"/>
    <property type="evidence" value="ECO:0007669"/>
    <property type="project" value="TreeGrafter"/>
</dbReference>
<evidence type="ECO:0000256" key="2">
    <source>
        <dbReference type="ARBA" id="ARBA00023186"/>
    </source>
</evidence>
<keyword evidence="2" id="KW-0143">Chaperone</keyword>
<dbReference type="SMART" id="SM00883">
    <property type="entry name" value="Cpn10"/>
    <property type="match status" value="1"/>
</dbReference>
<accession>A0A221S3A7</accession>
<dbReference type="Gene3D" id="2.30.33.40">
    <property type="entry name" value="GroES chaperonin"/>
    <property type="match status" value="1"/>
</dbReference>
<dbReference type="GO" id="GO:0051082">
    <property type="term" value="F:unfolded protein binding"/>
    <property type="evidence" value="ECO:0007669"/>
    <property type="project" value="TreeGrafter"/>
</dbReference>
<dbReference type="PANTHER" id="PTHR10772">
    <property type="entry name" value="10 KDA HEAT SHOCK PROTEIN"/>
    <property type="match status" value="1"/>
</dbReference>
<gene>
    <name evidence="3" type="primary">groES</name>
</gene>
<organism evidence="3">
    <name type="scientific">uncultured virus</name>
    <dbReference type="NCBI Taxonomy" id="340016"/>
    <lineage>
        <taxon>Viruses</taxon>
        <taxon>environmental samples</taxon>
    </lineage>
</organism>
<dbReference type="Pfam" id="PF00166">
    <property type="entry name" value="Cpn10"/>
    <property type="match status" value="1"/>
</dbReference>
<dbReference type="InterPro" id="IPR020818">
    <property type="entry name" value="Chaperonin_GroES"/>
</dbReference>
<evidence type="ECO:0000313" key="3">
    <source>
        <dbReference type="EMBL" id="ASN63402.1"/>
    </source>
</evidence>
<dbReference type="PANTHER" id="PTHR10772:SF63">
    <property type="entry name" value="20 KDA CHAPERONIN, CHLOROPLASTIC"/>
    <property type="match status" value="1"/>
</dbReference>
<sequence length="120" mass="12946">MALEALFDAVIVKPIELEETTYGNIIVPDLGKEKNETGTVIAVGPGKSTISGAFIPTQVKVGDKVVLPTMGFTKLPHDGEEYYVGPENQILAKIVETLSVEEALSETEVSETEKEILNDI</sequence>
<evidence type="ECO:0000256" key="1">
    <source>
        <dbReference type="ARBA" id="ARBA00006975"/>
    </source>
</evidence>
<dbReference type="GO" id="GO:0044183">
    <property type="term" value="F:protein folding chaperone"/>
    <property type="evidence" value="ECO:0007669"/>
    <property type="project" value="InterPro"/>
</dbReference>
<proteinExistence type="inferred from homology"/>
<name>A0A221S3A7_9VIRU</name>
<reference evidence="3" key="1">
    <citation type="submission" date="2016-03" db="EMBL/GenBank/DDBJ databases">
        <title>Novel chaperonins are prevalent in the virioplankton and link to viral biology and ecology.</title>
        <authorList>
            <person name="Marine R.L."/>
            <person name="Nasko D.J."/>
            <person name="Polson S.W."/>
            <person name="Wommack K.E."/>
        </authorList>
    </citation>
    <scope>NUCLEOTIDE SEQUENCE</scope>
</reference>
<dbReference type="InterPro" id="IPR037124">
    <property type="entry name" value="Chaperonin_GroES_sf"/>
</dbReference>
<dbReference type="GO" id="GO:0005524">
    <property type="term" value="F:ATP binding"/>
    <property type="evidence" value="ECO:0007669"/>
    <property type="project" value="InterPro"/>
</dbReference>
<dbReference type="PRINTS" id="PR00297">
    <property type="entry name" value="CHAPERONIN10"/>
</dbReference>
<dbReference type="InterPro" id="IPR011032">
    <property type="entry name" value="GroES-like_sf"/>
</dbReference>
<comment type="similarity">
    <text evidence="1">Belongs to the GroES chaperonin family.</text>
</comment>
<dbReference type="EMBL" id="KU970808">
    <property type="protein sequence ID" value="ASN63402.1"/>
    <property type="molecule type" value="Genomic_DNA"/>
</dbReference>
<dbReference type="CDD" id="cd00320">
    <property type="entry name" value="cpn10"/>
    <property type="match status" value="1"/>
</dbReference>
<dbReference type="SUPFAM" id="SSF50129">
    <property type="entry name" value="GroES-like"/>
    <property type="match status" value="1"/>
</dbReference>